<dbReference type="InterPro" id="IPR004721">
    <property type="entry name" value="DHOdimr"/>
</dbReference>
<evidence type="ECO:0000256" key="6">
    <source>
        <dbReference type="ARBA" id="ARBA00022833"/>
    </source>
</evidence>
<dbReference type="PANTHER" id="PTHR43137">
    <property type="entry name" value="DIHYDROOROTASE"/>
    <property type="match status" value="1"/>
</dbReference>
<dbReference type="FunFam" id="3.20.20.140:FF:000071">
    <property type="entry name" value="Dihydroorotase, homodimeric type, variant"/>
    <property type="match status" value="1"/>
</dbReference>
<organism evidence="9 10">
    <name type="scientific">Gonapodya prolifera (strain JEL478)</name>
    <name type="common">Monoblepharis prolifera</name>
    <dbReference type="NCBI Taxonomy" id="1344416"/>
    <lineage>
        <taxon>Eukaryota</taxon>
        <taxon>Fungi</taxon>
        <taxon>Fungi incertae sedis</taxon>
        <taxon>Chytridiomycota</taxon>
        <taxon>Chytridiomycota incertae sedis</taxon>
        <taxon>Monoblepharidomycetes</taxon>
        <taxon>Monoblepharidales</taxon>
        <taxon>Gonapodyaceae</taxon>
        <taxon>Gonapodya</taxon>
    </lineage>
</organism>
<protein>
    <recommendedName>
        <fullName evidence="3">dihydroorotase</fullName>
        <ecNumber evidence="3">3.5.2.3</ecNumber>
    </recommendedName>
</protein>
<dbReference type="NCBIfam" id="TIGR00856">
    <property type="entry name" value="pyrC_dimer"/>
    <property type="match status" value="1"/>
</dbReference>
<dbReference type="GO" id="GO:0046872">
    <property type="term" value="F:metal ion binding"/>
    <property type="evidence" value="ECO:0007669"/>
    <property type="project" value="UniProtKB-KW"/>
</dbReference>
<dbReference type="STRING" id="1344416.A0A139A1W9"/>
<dbReference type="UniPathway" id="UPA00070">
    <property type="reaction ID" value="UER00117"/>
</dbReference>
<reference evidence="9 10" key="1">
    <citation type="journal article" date="2015" name="Genome Biol. Evol.">
        <title>Phylogenomic analyses indicate that early fungi evolved digesting cell walls of algal ancestors of land plants.</title>
        <authorList>
            <person name="Chang Y."/>
            <person name="Wang S."/>
            <person name="Sekimoto S."/>
            <person name="Aerts A.L."/>
            <person name="Choi C."/>
            <person name="Clum A."/>
            <person name="LaButti K.M."/>
            <person name="Lindquist E.A."/>
            <person name="Yee Ngan C."/>
            <person name="Ohm R.A."/>
            <person name="Salamov A.A."/>
            <person name="Grigoriev I.V."/>
            <person name="Spatafora J.W."/>
            <person name="Berbee M.L."/>
        </authorList>
    </citation>
    <scope>NUCLEOTIDE SEQUENCE [LARGE SCALE GENOMIC DNA]</scope>
    <source>
        <strain evidence="9 10">JEL478</strain>
    </source>
</reference>
<evidence type="ECO:0000256" key="7">
    <source>
        <dbReference type="ARBA" id="ARBA00022975"/>
    </source>
</evidence>
<evidence type="ECO:0000256" key="1">
    <source>
        <dbReference type="ARBA" id="ARBA00004880"/>
    </source>
</evidence>
<dbReference type="Gene3D" id="3.20.20.140">
    <property type="entry name" value="Metal-dependent hydrolases"/>
    <property type="match status" value="1"/>
</dbReference>
<dbReference type="EC" id="3.5.2.3" evidence="3"/>
<dbReference type="PROSITE" id="PS00483">
    <property type="entry name" value="DIHYDROOROTASE_2"/>
    <property type="match status" value="1"/>
</dbReference>
<dbReference type="SUPFAM" id="SSF51556">
    <property type="entry name" value="Metallo-dependent hydrolases"/>
    <property type="match status" value="1"/>
</dbReference>
<dbReference type="GO" id="GO:0004151">
    <property type="term" value="F:dihydroorotase activity"/>
    <property type="evidence" value="ECO:0007669"/>
    <property type="project" value="UniProtKB-EC"/>
</dbReference>
<proteinExistence type="inferred from homology"/>
<evidence type="ECO:0000256" key="4">
    <source>
        <dbReference type="ARBA" id="ARBA00022723"/>
    </source>
</evidence>
<evidence type="ECO:0000313" key="10">
    <source>
        <dbReference type="Proteomes" id="UP000070544"/>
    </source>
</evidence>
<dbReference type="InterPro" id="IPR006680">
    <property type="entry name" value="Amidohydro-rel"/>
</dbReference>
<comment type="similarity">
    <text evidence="2">Belongs to the metallo-dependent hydrolases superfamily. DHOase family. Class II DHOase subfamily.</text>
</comment>
<dbReference type="EMBL" id="KQ965816">
    <property type="protein sequence ID" value="KXS10734.1"/>
    <property type="molecule type" value="Genomic_DNA"/>
</dbReference>
<keyword evidence="6" id="KW-0862">Zinc</keyword>
<dbReference type="OrthoDB" id="1670005at2759"/>
<dbReference type="PIRSF" id="PIRSF001237">
    <property type="entry name" value="DHOdimr"/>
    <property type="match status" value="1"/>
</dbReference>
<dbReference type="OMA" id="QTWSVSW"/>
<name>A0A139A1W9_GONPJ</name>
<accession>A0A139A1W9</accession>
<dbReference type="PROSITE" id="PS00482">
    <property type="entry name" value="DIHYDROOROTASE_1"/>
    <property type="match status" value="1"/>
</dbReference>
<keyword evidence="5" id="KW-0378">Hydrolase</keyword>
<dbReference type="InterPro" id="IPR032466">
    <property type="entry name" value="Metal_Hydrolase"/>
</dbReference>
<evidence type="ECO:0000259" key="8">
    <source>
        <dbReference type="Pfam" id="PF01979"/>
    </source>
</evidence>
<sequence>MSSITTPLLDDFHIHLRQGSLMGLVTPMVRSSGVGLALVMPNLRPPITTTAQAISYKKDLEKLAPGVQFLMTLYLTPELTVDEVKKAKEAGVVGVKSYPRGVTTNSDSGIESYETYYPVFKAMEECGLALNLHGEIPSDHARGVTILNAEERFLHHLVKLHDDFPRLRIVLEHATTEAAVECVKSLGPTVGCSITVHHLDLVVDDWAGQNHHFCKPVAKLPSDRDALRQVVKEGHPRFFMGTDSAPHPRHTKETAHAHAGVFVTPHTAEYLASVLDSFGALNQLSRFACENGRAFYGLTLERDVSATLTMKKHPRAVEEEFEFVDDDGVRRAVVPFWAGHTLAWQISE</sequence>
<keyword evidence="7" id="KW-0665">Pyrimidine biosynthesis</keyword>
<keyword evidence="4" id="KW-0479">Metal-binding</keyword>
<keyword evidence="10" id="KW-1185">Reference proteome</keyword>
<evidence type="ECO:0000256" key="3">
    <source>
        <dbReference type="ARBA" id="ARBA00012860"/>
    </source>
</evidence>
<dbReference type="GO" id="GO:0006207">
    <property type="term" value="P:'de novo' pyrimidine nucleobase biosynthetic process"/>
    <property type="evidence" value="ECO:0007669"/>
    <property type="project" value="EnsemblFungi"/>
</dbReference>
<dbReference type="Pfam" id="PF01979">
    <property type="entry name" value="Amidohydro_1"/>
    <property type="match status" value="1"/>
</dbReference>
<gene>
    <name evidence="9" type="ORF">M427DRAFT_127376</name>
</gene>
<dbReference type="PANTHER" id="PTHR43137:SF1">
    <property type="entry name" value="DIHYDROOROTASE"/>
    <property type="match status" value="1"/>
</dbReference>
<feature type="domain" description="Amidohydrolase-related" evidence="8">
    <location>
        <begin position="11"/>
        <end position="301"/>
    </location>
</feature>
<dbReference type="AlphaFoldDB" id="A0A139A1W9"/>
<comment type="pathway">
    <text evidence="1">Pyrimidine metabolism; UMP biosynthesis via de novo pathway; (S)-dihydroorotate from bicarbonate: step 3/3.</text>
</comment>
<evidence type="ECO:0000256" key="5">
    <source>
        <dbReference type="ARBA" id="ARBA00022801"/>
    </source>
</evidence>
<dbReference type="InterPro" id="IPR002195">
    <property type="entry name" value="Dihydroorotase_CS"/>
</dbReference>
<evidence type="ECO:0000256" key="2">
    <source>
        <dbReference type="ARBA" id="ARBA00005631"/>
    </source>
</evidence>
<evidence type="ECO:0000313" key="9">
    <source>
        <dbReference type="EMBL" id="KXS10734.1"/>
    </source>
</evidence>
<dbReference type="GO" id="GO:0044205">
    <property type="term" value="P:'de novo' UMP biosynthetic process"/>
    <property type="evidence" value="ECO:0007669"/>
    <property type="project" value="UniProtKB-UniPathway"/>
</dbReference>
<dbReference type="GO" id="GO:0005737">
    <property type="term" value="C:cytoplasm"/>
    <property type="evidence" value="ECO:0007669"/>
    <property type="project" value="TreeGrafter"/>
</dbReference>
<dbReference type="HAMAP" id="MF_00219">
    <property type="entry name" value="PyrC_classII"/>
    <property type="match status" value="1"/>
</dbReference>
<dbReference type="Proteomes" id="UP000070544">
    <property type="component" value="Unassembled WGS sequence"/>
</dbReference>